<dbReference type="Proteomes" id="UP001280897">
    <property type="component" value="Unassembled WGS sequence"/>
</dbReference>
<dbReference type="GO" id="GO:0010181">
    <property type="term" value="F:FMN binding"/>
    <property type="evidence" value="ECO:0007669"/>
    <property type="project" value="TreeGrafter"/>
</dbReference>
<dbReference type="EC" id="1.-.-.-" evidence="2"/>
<organism evidence="2 3">
    <name type="scientific">Pediococcus acidilactici</name>
    <dbReference type="NCBI Taxonomy" id="1254"/>
    <lineage>
        <taxon>Bacteria</taxon>
        <taxon>Bacillati</taxon>
        <taxon>Bacillota</taxon>
        <taxon>Bacilli</taxon>
        <taxon>Lactobacillales</taxon>
        <taxon>Lactobacillaceae</taxon>
        <taxon>Pediococcus</taxon>
        <taxon>Pediococcus acidilactici group</taxon>
    </lineage>
</organism>
<evidence type="ECO:0000313" key="2">
    <source>
        <dbReference type="EMBL" id="MDV2621501.1"/>
    </source>
</evidence>
<sequence length="183" mass="20737">MKLVAIAGSIGEQSYNRMLVEYLRRHFQKIVTIEVLDLREVPVFNEDQDLSASPVLQELNQKIKAADGVILATPEHNHTIPAAMKNLIEWFSFKLHPFDGKPIWVIGASYYNQGTSRAQLHLKQILEAPHVNGIVMPGNEFLLSNAKTAFNEAGDLRDAKTVAFLEQILQKFLKFVRVIEQLE</sequence>
<protein>
    <submittedName>
        <fullName evidence="2">NADPH-dependent FMN reductase</fullName>
        <ecNumber evidence="2">1.-.-.-</ecNumber>
    </submittedName>
</protein>
<accession>A0AAP3U2H2</accession>
<dbReference type="RefSeq" id="WP_008841108.1">
    <property type="nucleotide sequence ID" value="NZ_CP018763.1"/>
</dbReference>
<dbReference type="GO" id="GO:0016491">
    <property type="term" value="F:oxidoreductase activity"/>
    <property type="evidence" value="ECO:0007669"/>
    <property type="project" value="UniProtKB-KW"/>
</dbReference>
<comment type="caution">
    <text evidence="2">The sequence shown here is derived from an EMBL/GenBank/DDBJ whole genome shotgun (WGS) entry which is preliminary data.</text>
</comment>
<dbReference type="PANTHER" id="PTHR30543:SF21">
    <property type="entry name" value="NAD(P)H-DEPENDENT FMN REDUCTASE LOT6"/>
    <property type="match status" value="1"/>
</dbReference>
<dbReference type="SUPFAM" id="SSF52218">
    <property type="entry name" value="Flavoproteins"/>
    <property type="match status" value="1"/>
</dbReference>
<dbReference type="GO" id="GO:0005829">
    <property type="term" value="C:cytosol"/>
    <property type="evidence" value="ECO:0007669"/>
    <property type="project" value="TreeGrafter"/>
</dbReference>
<evidence type="ECO:0000313" key="3">
    <source>
        <dbReference type="Proteomes" id="UP001280897"/>
    </source>
</evidence>
<reference evidence="2" key="1">
    <citation type="journal article" date="2023" name="PeerJ">
        <title>Selection and evaluation of lactic acid bacteria from chicken feces in Thailand as potential probiotics.</title>
        <authorList>
            <person name="Khurajog B."/>
            <person name="Disastra Y."/>
            <person name="Lawwyne L.D."/>
            <person name="Sirichokchatchawan W."/>
            <person name="Niyomtham W."/>
            <person name="Yindee J."/>
            <person name="Hampson D.J."/>
            <person name="Prapasarakul N."/>
        </authorList>
    </citation>
    <scope>NUCLEOTIDE SEQUENCE</scope>
    <source>
        <strain evidence="2">BF9</strain>
    </source>
</reference>
<feature type="domain" description="NADPH-dependent FMN reductase-like" evidence="1">
    <location>
        <begin position="1"/>
        <end position="147"/>
    </location>
</feature>
<dbReference type="InterPro" id="IPR029039">
    <property type="entry name" value="Flavoprotein-like_sf"/>
</dbReference>
<dbReference type="PANTHER" id="PTHR30543">
    <property type="entry name" value="CHROMATE REDUCTASE"/>
    <property type="match status" value="1"/>
</dbReference>
<dbReference type="EMBL" id="JAWJAV010000004">
    <property type="protein sequence ID" value="MDV2621501.1"/>
    <property type="molecule type" value="Genomic_DNA"/>
</dbReference>
<dbReference type="AlphaFoldDB" id="A0AAP3U2H2"/>
<dbReference type="GeneID" id="57366292"/>
<reference evidence="2" key="2">
    <citation type="submission" date="2023-10" db="EMBL/GenBank/DDBJ databases">
        <authorList>
            <person name="Khurajog B."/>
        </authorList>
    </citation>
    <scope>NUCLEOTIDE SEQUENCE</scope>
    <source>
        <strain evidence="2">BF9</strain>
    </source>
</reference>
<dbReference type="Pfam" id="PF03358">
    <property type="entry name" value="FMN_red"/>
    <property type="match status" value="1"/>
</dbReference>
<evidence type="ECO:0000259" key="1">
    <source>
        <dbReference type="Pfam" id="PF03358"/>
    </source>
</evidence>
<dbReference type="InterPro" id="IPR050712">
    <property type="entry name" value="NAD(P)H-dep_reductase"/>
</dbReference>
<gene>
    <name evidence="2" type="ORF">R0G89_07110</name>
</gene>
<keyword evidence="2" id="KW-0560">Oxidoreductase</keyword>
<proteinExistence type="predicted"/>
<dbReference type="Gene3D" id="3.40.50.360">
    <property type="match status" value="1"/>
</dbReference>
<dbReference type="InterPro" id="IPR005025">
    <property type="entry name" value="FMN_Rdtase-like_dom"/>
</dbReference>
<name>A0AAP3U2H2_PEDAC</name>